<dbReference type="Proteomes" id="UP000805841">
    <property type="component" value="Unassembled WGS sequence"/>
</dbReference>
<comment type="caution">
    <text evidence="1">The sequence shown here is derived from an EMBL/GenBank/DDBJ whole genome shotgun (WGS) entry which is preliminary data.</text>
</comment>
<name>A0ABR7Z074_9PSED</name>
<organism evidence="1 2">
    <name type="scientific">Pseudomonas typographi</name>
    <dbReference type="NCBI Taxonomy" id="2715964"/>
    <lineage>
        <taxon>Bacteria</taxon>
        <taxon>Pseudomonadati</taxon>
        <taxon>Pseudomonadota</taxon>
        <taxon>Gammaproteobacteria</taxon>
        <taxon>Pseudomonadales</taxon>
        <taxon>Pseudomonadaceae</taxon>
        <taxon>Pseudomonas</taxon>
    </lineage>
</organism>
<evidence type="ECO:0000313" key="1">
    <source>
        <dbReference type="EMBL" id="MBD1598833.1"/>
    </source>
</evidence>
<reference evidence="1 2" key="1">
    <citation type="journal article" date="2020" name="Insects">
        <title>Bacteria Belonging to Pseudomonas typographi sp. nov. from the Bark Beetle Ips typographus Have Genomic Potential to Aid in the Host Ecology.</title>
        <authorList>
            <person name="Peral-Aranega E."/>
            <person name="Saati-Santamaria Z."/>
            <person name="Kolarik M."/>
            <person name="Rivas R."/>
            <person name="Garcia-Fraile P."/>
        </authorList>
    </citation>
    <scope>NUCLEOTIDE SEQUENCE [LARGE SCALE GENOMIC DNA]</scope>
    <source>
        <strain evidence="1 2">CA3A</strain>
    </source>
</reference>
<gene>
    <name evidence="1" type="ORF">HAQ05_08960</name>
</gene>
<sequence length="267" mass="30413">MTELTEAVFTRTGPLMEATSYPVWAQQLLRDCSIAKQRVVNHEFYQKLRDNTLTATTMRQYLVGGWPVVEQFALYMAQNLTKTRYGRSPGEDMARRWLMRNIRVELNHADYWVHWAQAHGVTVEDLHAQKVPPELTALSHWCWHSSASDTLVIGMAATNYAIEGATGEWAHVVCSSDTYANAFPEAGRKRAMRWLALHAEYDDAHPWEALEIICTLAGPNPSRSLQAELRKAICKSYDYMYLFLERCMELERMTLAAHADAGEAMPA</sequence>
<dbReference type="EMBL" id="JAAOCA010000009">
    <property type="protein sequence ID" value="MBD1598833.1"/>
    <property type="molecule type" value="Genomic_DNA"/>
</dbReference>
<keyword evidence="2" id="KW-1185">Reference proteome</keyword>
<dbReference type="Pfam" id="PF14518">
    <property type="entry name" value="Haem_oxygenas_2"/>
    <property type="match status" value="1"/>
</dbReference>
<evidence type="ECO:0000313" key="2">
    <source>
        <dbReference type="Proteomes" id="UP000805841"/>
    </source>
</evidence>
<proteinExistence type="predicted"/>
<dbReference type="SUPFAM" id="SSF48613">
    <property type="entry name" value="Heme oxygenase-like"/>
    <property type="match status" value="1"/>
</dbReference>
<accession>A0ABR7Z074</accession>
<dbReference type="InterPro" id="IPR016084">
    <property type="entry name" value="Haem_Oase-like_multi-hlx"/>
</dbReference>
<dbReference type="Gene3D" id="1.20.910.10">
    <property type="entry name" value="Heme oxygenase-like"/>
    <property type="match status" value="1"/>
</dbReference>
<protein>
    <submittedName>
        <fullName evidence="1">TenA family transcriptional regulator</fullName>
    </submittedName>
</protein>
<dbReference type="RefSeq" id="WP_190419552.1">
    <property type="nucleotide sequence ID" value="NZ_JAAOCA010000009.1"/>
</dbReference>